<organism evidence="1 2">
    <name type="scientific">Intrasporangium chromatireducens Q5-1</name>
    <dbReference type="NCBI Taxonomy" id="584657"/>
    <lineage>
        <taxon>Bacteria</taxon>
        <taxon>Bacillati</taxon>
        <taxon>Actinomycetota</taxon>
        <taxon>Actinomycetes</taxon>
        <taxon>Micrococcales</taxon>
        <taxon>Intrasporangiaceae</taxon>
        <taxon>Intrasporangium</taxon>
    </lineage>
</organism>
<evidence type="ECO:0000313" key="2">
    <source>
        <dbReference type="Proteomes" id="UP000019494"/>
    </source>
</evidence>
<proteinExistence type="predicted"/>
<keyword evidence="2" id="KW-1185">Reference proteome</keyword>
<dbReference type="AlphaFoldDB" id="W9GN30"/>
<dbReference type="RefSeq" id="WP_034712619.1">
    <property type="nucleotide sequence ID" value="NZ_AWQS01000006.1"/>
</dbReference>
<reference evidence="2" key="1">
    <citation type="submission" date="2013-08" db="EMBL/GenBank/DDBJ databases">
        <title>Intrasporangium oryzae NRRL B-24470.</title>
        <authorList>
            <person name="Liu H."/>
            <person name="Wang G."/>
        </authorList>
    </citation>
    <scope>NUCLEOTIDE SEQUENCE [LARGE SCALE GENOMIC DNA]</scope>
    <source>
        <strain evidence="2">Q5-1</strain>
    </source>
</reference>
<sequence length="228" mass="23638">MKSLVGIGATVLAGGIALGLTGVAVSRAQSDPSTVTAVVKGTAQTPQGTVPHAFLELQTWPDSMAGPHGKDGGPHPDWVSYGPGTHLVLPAHSLVTLTIQQYDSGEEITNHYFAKVLGTVDGTETVDGKVVSEVDPTAIGHTFTLHGLAQDGQDELFVNAPLPAIPDGAKNLANGYPEPHVVTFSFLTKGPGEYVFNCEFPCGDGTYAKFGGPMSTRGYMSGTVTVTS</sequence>
<comment type="caution">
    <text evidence="1">The sequence shown here is derived from an EMBL/GenBank/DDBJ whole genome shotgun (WGS) entry which is preliminary data.</text>
</comment>
<dbReference type="Proteomes" id="UP000019494">
    <property type="component" value="Unassembled WGS sequence"/>
</dbReference>
<name>W9GN30_9MICO</name>
<dbReference type="EMBL" id="AWQS01000006">
    <property type="protein sequence ID" value="EWT07676.1"/>
    <property type="molecule type" value="Genomic_DNA"/>
</dbReference>
<dbReference type="OrthoDB" id="5243063at2"/>
<evidence type="ECO:0000313" key="1">
    <source>
        <dbReference type="EMBL" id="EWT07676.1"/>
    </source>
</evidence>
<gene>
    <name evidence="1" type="ORF">N864_01010</name>
</gene>
<protein>
    <submittedName>
        <fullName evidence="1">Uncharacterized protein</fullName>
    </submittedName>
</protein>
<accession>W9GN30</accession>